<feature type="transmembrane region" description="Helical" evidence="9">
    <location>
        <begin position="582"/>
        <end position="603"/>
    </location>
</feature>
<dbReference type="GO" id="GO:0046961">
    <property type="term" value="F:proton-transporting ATPase activity, rotational mechanism"/>
    <property type="evidence" value="ECO:0007669"/>
    <property type="project" value="InterPro"/>
</dbReference>
<proteinExistence type="inferred from homology"/>
<dbReference type="GO" id="GO:0007035">
    <property type="term" value="P:vacuolar acidification"/>
    <property type="evidence" value="ECO:0007669"/>
    <property type="project" value="TreeGrafter"/>
</dbReference>
<accession>A0A642USD4</accession>
<dbReference type="InterPro" id="IPR026028">
    <property type="entry name" value="V-type_ATPase_116kDa_su_euka"/>
</dbReference>
<dbReference type="Proteomes" id="UP000761534">
    <property type="component" value="Unassembled WGS sequence"/>
</dbReference>
<evidence type="ECO:0000256" key="3">
    <source>
        <dbReference type="ARBA" id="ARBA00022448"/>
    </source>
</evidence>
<dbReference type="OrthoDB" id="10264220at2759"/>
<evidence type="ECO:0000313" key="13">
    <source>
        <dbReference type="Proteomes" id="UP000761534"/>
    </source>
</evidence>
<evidence type="ECO:0000256" key="9">
    <source>
        <dbReference type="RuleBase" id="RU361189"/>
    </source>
</evidence>
<dbReference type="PANTHER" id="PTHR11629:SF63">
    <property type="entry name" value="V-TYPE PROTON ATPASE SUBUNIT A"/>
    <property type="match status" value="1"/>
</dbReference>
<evidence type="ECO:0000256" key="10">
    <source>
        <dbReference type="SAM" id="Coils"/>
    </source>
</evidence>
<dbReference type="EMBL" id="SWFS01000425">
    <property type="protein sequence ID" value="KAA8904701.1"/>
    <property type="molecule type" value="Genomic_DNA"/>
</dbReference>
<keyword evidence="5 9" id="KW-0375">Hydrogen ion transport</keyword>
<dbReference type="GO" id="GO:0000220">
    <property type="term" value="C:vacuolar proton-transporting V-type ATPase, V0 domain"/>
    <property type="evidence" value="ECO:0007669"/>
    <property type="project" value="InterPro"/>
</dbReference>
<evidence type="ECO:0000256" key="6">
    <source>
        <dbReference type="ARBA" id="ARBA00022989"/>
    </source>
</evidence>
<organism evidence="12 13">
    <name type="scientific">Trichomonascus ciferrii</name>
    <dbReference type="NCBI Taxonomy" id="44093"/>
    <lineage>
        <taxon>Eukaryota</taxon>
        <taxon>Fungi</taxon>
        <taxon>Dikarya</taxon>
        <taxon>Ascomycota</taxon>
        <taxon>Saccharomycotina</taxon>
        <taxon>Dipodascomycetes</taxon>
        <taxon>Dipodascales</taxon>
        <taxon>Trichomonascaceae</taxon>
        <taxon>Trichomonascus</taxon>
        <taxon>Trichomonascus ciferrii complex</taxon>
    </lineage>
</organism>
<comment type="function">
    <text evidence="9">Essential component of the vacuolar proton pump (V-ATPase), a multimeric enzyme that catalyzes the translocation of protons across the membranes. Required for assembly and activity of the V-ATPase.</text>
</comment>
<evidence type="ECO:0000256" key="1">
    <source>
        <dbReference type="ARBA" id="ARBA00004141"/>
    </source>
</evidence>
<keyword evidence="10" id="KW-0175">Coiled coil</keyword>
<feature type="transmembrane region" description="Helical" evidence="9">
    <location>
        <begin position="744"/>
        <end position="762"/>
    </location>
</feature>
<comment type="subcellular location">
    <subcellularLocation>
        <location evidence="1">Membrane</location>
        <topology evidence="1">Multi-pass membrane protein</topology>
    </subcellularLocation>
</comment>
<feature type="transmembrane region" description="Helical" evidence="9">
    <location>
        <begin position="473"/>
        <end position="490"/>
    </location>
</feature>
<evidence type="ECO:0000256" key="5">
    <source>
        <dbReference type="ARBA" id="ARBA00022781"/>
    </source>
</evidence>
<keyword evidence="13" id="KW-1185">Reference proteome</keyword>
<keyword evidence="6 9" id="KW-1133">Transmembrane helix</keyword>
<keyword evidence="8 9" id="KW-0472">Membrane</keyword>
<feature type="transmembrane region" description="Helical" evidence="9">
    <location>
        <begin position="550"/>
        <end position="570"/>
    </location>
</feature>
<evidence type="ECO:0000256" key="7">
    <source>
        <dbReference type="ARBA" id="ARBA00023065"/>
    </source>
</evidence>
<keyword evidence="3 9" id="KW-0813">Transport</keyword>
<evidence type="ECO:0000256" key="2">
    <source>
        <dbReference type="ARBA" id="ARBA00009904"/>
    </source>
</evidence>
<keyword evidence="7 9" id="KW-0406">Ion transport</keyword>
<dbReference type="VEuPathDB" id="FungiDB:TRICI_005398"/>
<comment type="caution">
    <text evidence="12">The sequence shown here is derived from an EMBL/GenBank/DDBJ whole genome shotgun (WGS) entry which is preliminary data.</text>
</comment>
<dbReference type="GO" id="GO:0051117">
    <property type="term" value="F:ATPase binding"/>
    <property type="evidence" value="ECO:0007669"/>
    <property type="project" value="TreeGrafter"/>
</dbReference>
<dbReference type="GO" id="GO:0000329">
    <property type="term" value="C:fungal-type vacuole membrane"/>
    <property type="evidence" value="ECO:0007669"/>
    <property type="project" value="TreeGrafter"/>
</dbReference>
<evidence type="ECO:0000256" key="8">
    <source>
        <dbReference type="ARBA" id="ARBA00023136"/>
    </source>
</evidence>
<evidence type="ECO:0000256" key="4">
    <source>
        <dbReference type="ARBA" id="ARBA00022692"/>
    </source>
</evidence>
<evidence type="ECO:0000256" key="11">
    <source>
        <dbReference type="SAM" id="MobiDB-lite"/>
    </source>
</evidence>
<keyword evidence="4 9" id="KW-0812">Transmembrane</keyword>
<protein>
    <recommendedName>
        <fullName evidence="9">V-type proton ATPase subunit a</fullName>
    </recommendedName>
</protein>
<dbReference type="PIRSF" id="PIRSF001293">
    <property type="entry name" value="ATP6V0A1"/>
    <property type="match status" value="1"/>
</dbReference>
<dbReference type="InterPro" id="IPR002490">
    <property type="entry name" value="V-ATPase_116kDa_su"/>
</dbReference>
<comment type="similarity">
    <text evidence="2 9">Belongs to the V-ATPase 116 kDa subunit family.</text>
</comment>
<reference evidence="12" key="1">
    <citation type="journal article" date="2019" name="G3 (Bethesda)">
        <title>Genome Assemblies of Two Rare Opportunistic Yeast Pathogens: Diutina rugosa (syn. Candida rugosa) and Trichomonascus ciferrii (syn. Candida ciferrii).</title>
        <authorList>
            <person name="Mixao V."/>
            <person name="Saus E."/>
            <person name="Hansen A.P."/>
            <person name="Lass-Florl C."/>
            <person name="Gabaldon T."/>
        </authorList>
    </citation>
    <scope>NUCLEOTIDE SEQUENCE</scope>
    <source>
        <strain evidence="12">CBS 4856</strain>
    </source>
</reference>
<feature type="transmembrane region" description="Helical" evidence="9">
    <location>
        <begin position="774"/>
        <end position="796"/>
    </location>
</feature>
<feature type="transmembrane region" description="Helical" evidence="9">
    <location>
        <begin position="644"/>
        <end position="666"/>
    </location>
</feature>
<feature type="region of interest" description="Disordered" evidence="11">
    <location>
        <begin position="678"/>
        <end position="712"/>
    </location>
</feature>
<feature type="compositionally biased region" description="Acidic residues" evidence="11">
    <location>
        <begin position="703"/>
        <end position="712"/>
    </location>
</feature>
<name>A0A642USD4_9ASCO</name>
<feature type="coiled-coil region" evidence="10">
    <location>
        <begin position="103"/>
        <end position="130"/>
    </location>
</feature>
<feature type="transmembrane region" description="Helical" evidence="9">
    <location>
        <begin position="428"/>
        <end position="452"/>
    </location>
</feature>
<dbReference type="AlphaFoldDB" id="A0A642USD4"/>
<dbReference type="Pfam" id="PF01496">
    <property type="entry name" value="V_ATPase_I"/>
    <property type="match status" value="1"/>
</dbReference>
<dbReference type="PANTHER" id="PTHR11629">
    <property type="entry name" value="VACUOLAR PROTON ATPASES"/>
    <property type="match status" value="1"/>
</dbReference>
<sequence length="841" mass="95295">MRRYVSSNDCVNLGSAEMSLVQLYIATEIGREVVSSLGELGNIQFRDLNSKVNAFQRSFVKELRRLDNVERQIRYFGGELESQGIMAKPSYDLGQGAARASEIDELVDRLQTFEERVSQLNESKQTLLERQMQLKELRQVLIGFGNMLTQAQSNPNLLSEATRRDSTEEAPLLAATDDAERGEQRSAEQNALRNVDFVAGVVDSEKVSALARILWRALRGNLYMNQVQLEEPIYDPKSKTMINKTIFVVFTHGQELTGKVRKISEALDASLYEVDADPIIRREHIEDVNKQLDDIGEVLSNTNSTLRTELDFIASRISTWSVMISKEKAIHEALNMFIYDPNRKCLIAEGWIPTDEIARVQDTLRNITESAGVDVPSILNVLNTNKTPPTFHRTNKITDAFQNIVDAYAVATYREVNPALPTVITFPFMFAIMFGDLGHGFILFLAALTLVLNESKIGRMKRDEIFDMAYSGRYVLLFMGAFSMYTGFLYNDIFSQSMTLFKSGWEWPHSWKVGETITAKQIGVYPIGLDPAWHGAENNLLFTNSYKMKLSILMGHIHMTYSFIFSLVNYKFFNTPVDIWGNFVPGLLFMQGIFGYLSLSIIYKWSVDWLKNGWQPPGLLNMLINMFLSPGTIDEPMYRGQATIQVILVLVALICVPWLLLAKPLYLRREINKRKHQYEQLPSSANETEDALVGQDQDGEHGEADDDEEEGHEESFGDIMIHQVIHTIEFCLNCISHTASYLRLWALSLAHAQLSSVLWSMTLEGAFGMTGTTGVLMTVFLFGLWFVLSVVILVAMEGTSAMLHSLRLHWVESMSKFYYGEGKAYRPFSFKLLLEDSPASQ</sequence>
<evidence type="ECO:0000313" key="12">
    <source>
        <dbReference type="EMBL" id="KAA8904701.1"/>
    </source>
</evidence>
<gene>
    <name evidence="12" type="ORF">TRICI_005398</name>
</gene>